<name>A0A840YTL5_9SPHN</name>
<evidence type="ECO:0000313" key="1">
    <source>
        <dbReference type="EMBL" id="MBB5712992.1"/>
    </source>
</evidence>
<organism evidence="1 2">
    <name type="scientific">Sphingomonas xinjiangensis</name>
    <dbReference type="NCBI Taxonomy" id="643568"/>
    <lineage>
        <taxon>Bacteria</taxon>
        <taxon>Pseudomonadati</taxon>
        <taxon>Pseudomonadota</taxon>
        <taxon>Alphaproteobacteria</taxon>
        <taxon>Sphingomonadales</taxon>
        <taxon>Sphingomonadaceae</taxon>
        <taxon>Sphingomonas</taxon>
    </lineage>
</organism>
<gene>
    <name evidence="1" type="ORF">FHT02_004254</name>
</gene>
<dbReference type="EMBL" id="JACIJF010000034">
    <property type="protein sequence ID" value="MBB5712992.1"/>
    <property type="molecule type" value="Genomic_DNA"/>
</dbReference>
<protein>
    <submittedName>
        <fullName evidence="1">Uncharacterized protein</fullName>
    </submittedName>
</protein>
<evidence type="ECO:0000313" key="2">
    <source>
        <dbReference type="Proteomes" id="UP000527143"/>
    </source>
</evidence>
<dbReference type="RefSeq" id="WP_184091934.1">
    <property type="nucleotide sequence ID" value="NZ_JACIJF010000034.1"/>
</dbReference>
<sequence>MSKITGAESALAHDYVRALEEHVVETKRTLVTLPNVSGTDIKDILASLDASYQRVYRAEERRRLLRGHLIISNQQRGIC</sequence>
<proteinExistence type="predicted"/>
<keyword evidence="2" id="KW-1185">Reference proteome</keyword>
<dbReference type="Proteomes" id="UP000527143">
    <property type="component" value="Unassembled WGS sequence"/>
</dbReference>
<reference evidence="1 2" key="1">
    <citation type="submission" date="2020-08" db="EMBL/GenBank/DDBJ databases">
        <title>Genomic Encyclopedia of Type Strains, Phase IV (KMG-IV): sequencing the most valuable type-strain genomes for metagenomic binning, comparative biology and taxonomic classification.</title>
        <authorList>
            <person name="Goeker M."/>
        </authorList>
    </citation>
    <scope>NUCLEOTIDE SEQUENCE [LARGE SCALE GENOMIC DNA]</scope>
    <source>
        <strain evidence="1 2">DSM 26736</strain>
    </source>
</reference>
<comment type="caution">
    <text evidence="1">The sequence shown here is derived from an EMBL/GenBank/DDBJ whole genome shotgun (WGS) entry which is preliminary data.</text>
</comment>
<accession>A0A840YTL5</accession>
<dbReference type="AlphaFoldDB" id="A0A840YTL5"/>